<keyword evidence="3" id="KW-1185">Reference proteome</keyword>
<protein>
    <submittedName>
        <fullName evidence="2">Uncharacterized protein</fullName>
    </submittedName>
</protein>
<dbReference type="EMBL" id="OW152822">
    <property type="protein sequence ID" value="CAH2036831.1"/>
    <property type="molecule type" value="Genomic_DNA"/>
</dbReference>
<reference evidence="2" key="1">
    <citation type="submission" date="2022-03" db="EMBL/GenBank/DDBJ databases">
        <authorList>
            <person name="Martin H S."/>
        </authorList>
    </citation>
    <scope>NUCLEOTIDE SEQUENCE</scope>
</reference>
<dbReference type="Proteomes" id="UP000837857">
    <property type="component" value="Chromosome 10"/>
</dbReference>
<evidence type="ECO:0000256" key="1">
    <source>
        <dbReference type="SAM" id="MobiDB-lite"/>
    </source>
</evidence>
<name>A0ABN8HQX3_9NEOP</name>
<feature type="non-terminal residue" evidence="2">
    <location>
        <position position="140"/>
    </location>
</feature>
<gene>
    <name evidence="2" type="ORF">IPOD504_LOCUS892</name>
</gene>
<proteinExistence type="predicted"/>
<sequence length="140" mass="16115">MLVRLRRGAPQGSPAVSPELLPPHFLCQRRTRKWRLAYRNKIEPKRAAACFAARRLGRPSEPRSGRRRLQRMSKGLTRNLNETEGDKGRVGRLERKPLAAGNLAKRNMSGEPTVQRFHTEKRNLRAMPLQFNDDIYCVLS</sequence>
<evidence type="ECO:0000313" key="3">
    <source>
        <dbReference type="Proteomes" id="UP000837857"/>
    </source>
</evidence>
<evidence type="ECO:0000313" key="2">
    <source>
        <dbReference type="EMBL" id="CAH2036831.1"/>
    </source>
</evidence>
<accession>A0ABN8HQX3</accession>
<feature type="region of interest" description="Disordered" evidence="1">
    <location>
        <begin position="56"/>
        <end position="88"/>
    </location>
</feature>
<organism evidence="2 3">
    <name type="scientific">Iphiclides podalirius</name>
    <name type="common">scarce swallowtail</name>
    <dbReference type="NCBI Taxonomy" id="110791"/>
    <lineage>
        <taxon>Eukaryota</taxon>
        <taxon>Metazoa</taxon>
        <taxon>Ecdysozoa</taxon>
        <taxon>Arthropoda</taxon>
        <taxon>Hexapoda</taxon>
        <taxon>Insecta</taxon>
        <taxon>Pterygota</taxon>
        <taxon>Neoptera</taxon>
        <taxon>Endopterygota</taxon>
        <taxon>Lepidoptera</taxon>
        <taxon>Glossata</taxon>
        <taxon>Ditrysia</taxon>
        <taxon>Papilionoidea</taxon>
        <taxon>Papilionidae</taxon>
        <taxon>Papilioninae</taxon>
        <taxon>Iphiclides</taxon>
    </lineage>
</organism>